<dbReference type="HOGENOM" id="CLU_1468568_0_0_1"/>
<dbReference type="VEuPathDB" id="FungiDB:NECHADRAFT_123442"/>
<keyword evidence="1" id="KW-0732">Signal</keyword>
<dbReference type="EMBL" id="GG698920">
    <property type="protein sequence ID" value="EEU37908.1"/>
    <property type="molecule type" value="Genomic_DNA"/>
</dbReference>
<gene>
    <name evidence="2" type="ORF">NECHADRAFT_123442</name>
</gene>
<dbReference type="InParanoid" id="C7ZDP9"/>
<proteinExistence type="predicted"/>
<sequence>MWSLPIFATLLALTPLSLAGKKCTTTTTPCPTVTTTAEICSTCVLKECLALSTISNPRSCPPKIATVTTSYPCAENTCPDGCASTSYIYASTYGNPHPTITKKPACPTVTSVLGRCSTCVMPMCMALSTIKSECGCPLTAATVTTSYACDGKCPGGCAGTEYVYDTVTPDCWEVKVKEMVGKTR</sequence>
<feature type="chain" id="PRO_5002989188" evidence="1">
    <location>
        <begin position="20"/>
        <end position="184"/>
    </location>
</feature>
<reference evidence="2 3" key="1">
    <citation type="journal article" date="2009" name="PLoS Genet.">
        <title>The genome of Nectria haematococca: contribution of supernumerary chromosomes to gene expansion.</title>
        <authorList>
            <person name="Coleman J.J."/>
            <person name="Rounsley S.D."/>
            <person name="Rodriguez-Carres M."/>
            <person name="Kuo A."/>
            <person name="Wasmann C.C."/>
            <person name="Grimwood J."/>
            <person name="Schmutz J."/>
            <person name="Taga M."/>
            <person name="White G.J."/>
            <person name="Zhou S."/>
            <person name="Schwartz D.C."/>
            <person name="Freitag M."/>
            <person name="Ma L.J."/>
            <person name="Danchin E.G."/>
            <person name="Henrissat B."/>
            <person name="Coutinho P.M."/>
            <person name="Nelson D.R."/>
            <person name="Straney D."/>
            <person name="Napoli C.A."/>
            <person name="Barker B.M."/>
            <person name="Gribskov M."/>
            <person name="Rep M."/>
            <person name="Kroken S."/>
            <person name="Molnar I."/>
            <person name="Rensing C."/>
            <person name="Kennell J.C."/>
            <person name="Zamora J."/>
            <person name="Farman M.L."/>
            <person name="Selker E.U."/>
            <person name="Salamov A."/>
            <person name="Shapiro H."/>
            <person name="Pangilinan J."/>
            <person name="Lindquist E."/>
            <person name="Lamers C."/>
            <person name="Grigoriev I.V."/>
            <person name="Geiser D.M."/>
            <person name="Covert S.F."/>
            <person name="Temporini E."/>
            <person name="Vanetten H.D."/>
        </authorList>
    </citation>
    <scope>NUCLEOTIDE SEQUENCE [LARGE SCALE GENOMIC DNA]</scope>
    <source>
        <strain evidence="3">ATCC MYA-4622 / CBS 123669 / FGSC 9596 / NRRL 45880 / 77-13-4</strain>
    </source>
</reference>
<dbReference type="AlphaFoldDB" id="C7ZDP9"/>
<dbReference type="RefSeq" id="XP_003043621.1">
    <property type="nucleotide sequence ID" value="XM_003043575.1"/>
</dbReference>
<protein>
    <submittedName>
        <fullName evidence="2">Uncharacterized protein</fullName>
    </submittedName>
</protein>
<evidence type="ECO:0000313" key="2">
    <source>
        <dbReference type="EMBL" id="EEU37908.1"/>
    </source>
</evidence>
<evidence type="ECO:0000256" key="1">
    <source>
        <dbReference type="SAM" id="SignalP"/>
    </source>
</evidence>
<keyword evidence="3" id="KW-1185">Reference proteome</keyword>
<accession>C7ZDP9</accession>
<dbReference type="GeneID" id="9669722"/>
<dbReference type="Proteomes" id="UP000005206">
    <property type="component" value="Chromosome 13"/>
</dbReference>
<evidence type="ECO:0000313" key="3">
    <source>
        <dbReference type="Proteomes" id="UP000005206"/>
    </source>
</evidence>
<dbReference type="OMA" id="CGTEYVT"/>
<dbReference type="eggNOG" id="ENOG502RP9U">
    <property type="taxonomic scope" value="Eukaryota"/>
</dbReference>
<feature type="signal peptide" evidence="1">
    <location>
        <begin position="1"/>
        <end position="19"/>
    </location>
</feature>
<organism evidence="2 3">
    <name type="scientific">Fusarium vanettenii (strain ATCC MYA-4622 / CBS 123669 / FGSC 9596 / NRRL 45880 / 77-13-4)</name>
    <name type="common">Fusarium solani subsp. pisi</name>
    <dbReference type="NCBI Taxonomy" id="660122"/>
    <lineage>
        <taxon>Eukaryota</taxon>
        <taxon>Fungi</taxon>
        <taxon>Dikarya</taxon>
        <taxon>Ascomycota</taxon>
        <taxon>Pezizomycotina</taxon>
        <taxon>Sordariomycetes</taxon>
        <taxon>Hypocreomycetidae</taxon>
        <taxon>Hypocreales</taxon>
        <taxon>Nectriaceae</taxon>
        <taxon>Fusarium</taxon>
        <taxon>Fusarium solani species complex</taxon>
        <taxon>Fusarium vanettenii</taxon>
    </lineage>
</organism>
<name>C7ZDP9_FUSV7</name>
<dbReference type="KEGG" id="nhe:NECHADRAFT_123442"/>
<dbReference type="OrthoDB" id="4578803at2759"/>